<dbReference type="PANTHER" id="PTHR43798:SF33">
    <property type="entry name" value="HYDROLASE, PUTATIVE (AFU_ORTHOLOGUE AFUA_2G14860)-RELATED"/>
    <property type="match status" value="1"/>
</dbReference>
<dbReference type="Gene3D" id="3.40.50.1820">
    <property type="entry name" value="alpha/beta hydrolase"/>
    <property type="match status" value="1"/>
</dbReference>
<protein>
    <submittedName>
        <fullName evidence="2">Pimeloyl-ACP methyl ester carboxylesterase</fullName>
    </submittedName>
</protein>
<dbReference type="SUPFAM" id="SSF53474">
    <property type="entry name" value="alpha/beta-Hydrolases"/>
    <property type="match status" value="1"/>
</dbReference>
<evidence type="ECO:0000313" key="3">
    <source>
        <dbReference type="Proteomes" id="UP000198850"/>
    </source>
</evidence>
<gene>
    <name evidence="2" type="ORF">SAMN05443550_104219</name>
</gene>
<dbReference type="GO" id="GO:0016020">
    <property type="term" value="C:membrane"/>
    <property type="evidence" value="ECO:0007669"/>
    <property type="project" value="TreeGrafter"/>
</dbReference>
<dbReference type="RefSeq" id="WP_090556350.1">
    <property type="nucleotide sequence ID" value="NZ_FNRA01000004.1"/>
</dbReference>
<dbReference type="PANTHER" id="PTHR43798">
    <property type="entry name" value="MONOACYLGLYCEROL LIPASE"/>
    <property type="match status" value="1"/>
</dbReference>
<evidence type="ECO:0000313" key="2">
    <source>
        <dbReference type="EMBL" id="SEA64635.1"/>
    </source>
</evidence>
<dbReference type="InterPro" id="IPR050266">
    <property type="entry name" value="AB_hydrolase_sf"/>
</dbReference>
<dbReference type="InterPro" id="IPR029058">
    <property type="entry name" value="AB_hydrolase_fold"/>
</dbReference>
<sequence>MEYLTSLYALSKGEHYAPLNGVIIHYIVSGTGPVCICPTPGWGPSLEMYRRSLKPLEEHFTMVWYDTRMSGKSSGPENPLKYTNQDFMKDMDALRDYLKQDKIWVMGHSSGAYQVLNYGIIHNDKLNGIIAISSMAGTDDISREEFMKNILKRENEPYYTKGANIFAGKDTTNYTLNEKVRVIMPFYFHDQKNLSVFAEKTGTPELSEKAFRYTNASKHGSELLFPLLHHITVPTLIIVGDDDFICDRISQSDRIHKKIASSTLVVIKDAGHFSWIEQPEQFFRNCIAWIEKQKIETV</sequence>
<organism evidence="2 3">
    <name type="scientific">Pedobacter hartonius</name>
    <dbReference type="NCBI Taxonomy" id="425514"/>
    <lineage>
        <taxon>Bacteria</taxon>
        <taxon>Pseudomonadati</taxon>
        <taxon>Bacteroidota</taxon>
        <taxon>Sphingobacteriia</taxon>
        <taxon>Sphingobacteriales</taxon>
        <taxon>Sphingobacteriaceae</taxon>
        <taxon>Pedobacter</taxon>
    </lineage>
</organism>
<dbReference type="Proteomes" id="UP000198850">
    <property type="component" value="Unassembled WGS sequence"/>
</dbReference>
<dbReference type="EMBL" id="FNRA01000004">
    <property type="protein sequence ID" value="SEA64635.1"/>
    <property type="molecule type" value="Genomic_DNA"/>
</dbReference>
<dbReference type="InterPro" id="IPR000073">
    <property type="entry name" value="AB_hydrolase_1"/>
</dbReference>
<accession>A0A1H4CW38</accession>
<evidence type="ECO:0000259" key="1">
    <source>
        <dbReference type="Pfam" id="PF00561"/>
    </source>
</evidence>
<name>A0A1H4CW38_9SPHI</name>
<feature type="domain" description="AB hydrolase-1" evidence="1">
    <location>
        <begin position="40"/>
        <end position="278"/>
    </location>
</feature>
<reference evidence="2 3" key="1">
    <citation type="submission" date="2016-10" db="EMBL/GenBank/DDBJ databases">
        <authorList>
            <person name="de Groot N.N."/>
        </authorList>
    </citation>
    <scope>NUCLEOTIDE SEQUENCE [LARGE SCALE GENOMIC DNA]</scope>
    <source>
        <strain evidence="2 3">DSM 19033</strain>
    </source>
</reference>
<dbReference type="Pfam" id="PF00561">
    <property type="entry name" value="Abhydrolase_1"/>
    <property type="match status" value="1"/>
</dbReference>
<dbReference type="STRING" id="425514.SAMN05443550_104219"/>
<dbReference type="OrthoDB" id="9796770at2"/>
<proteinExistence type="predicted"/>
<keyword evidence="3" id="KW-1185">Reference proteome</keyword>
<dbReference type="AlphaFoldDB" id="A0A1H4CW38"/>